<dbReference type="AlphaFoldDB" id="A0A9X2L1N7"/>
<accession>A0A9X2L1N7</accession>
<dbReference type="Proteomes" id="UP001139125">
    <property type="component" value="Unassembled WGS sequence"/>
</dbReference>
<protein>
    <submittedName>
        <fullName evidence="1">Uncharacterized protein</fullName>
    </submittedName>
</protein>
<dbReference type="PROSITE" id="PS51257">
    <property type="entry name" value="PROKAR_LIPOPROTEIN"/>
    <property type="match status" value="1"/>
</dbReference>
<evidence type="ECO:0000313" key="1">
    <source>
        <dbReference type="EMBL" id="MCP9290642.1"/>
    </source>
</evidence>
<evidence type="ECO:0000313" key="2">
    <source>
        <dbReference type="Proteomes" id="UP001139125"/>
    </source>
</evidence>
<dbReference type="RefSeq" id="WP_255132904.1">
    <property type="nucleotide sequence ID" value="NZ_CP175953.1"/>
</dbReference>
<sequence length="147" mass="16440">MNKFKSLITVFACALLLVGCSTKYGQRVVSSHYVYPNSNVVPLGYTTAEVSRVGILFPKQANKEVYEELFNQALSKHQGADIIVDMGLDVTYTQIPIPILTIWITKMNLTGTAASVEVGEQELSQIRNQNFEEVVDKFHSLDITKIR</sequence>
<keyword evidence="2" id="KW-1185">Reference proteome</keyword>
<reference evidence="1" key="1">
    <citation type="submission" date="2022-06" db="EMBL/GenBank/DDBJ databases">
        <title>Gracilimonas sp. CAU 1638 isolated from sea sediment.</title>
        <authorList>
            <person name="Kim W."/>
        </authorList>
    </citation>
    <scope>NUCLEOTIDE SEQUENCE</scope>
    <source>
        <strain evidence="1">CAU 1638</strain>
    </source>
</reference>
<dbReference type="EMBL" id="JANDBC010000001">
    <property type="protein sequence ID" value="MCP9290642.1"/>
    <property type="molecule type" value="Genomic_DNA"/>
</dbReference>
<proteinExistence type="predicted"/>
<gene>
    <name evidence="1" type="ORF">NM125_03475</name>
</gene>
<organism evidence="1 2">
    <name type="scientific">Gracilimonas sediminicola</name>
    <dbReference type="NCBI Taxonomy" id="2952158"/>
    <lineage>
        <taxon>Bacteria</taxon>
        <taxon>Pseudomonadati</taxon>
        <taxon>Balneolota</taxon>
        <taxon>Balneolia</taxon>
        <taxon>Balneolales</taxon>
        <taxon>Balneolaceae</taxon>
        <taxon>Gracilimonas</taxon>
    </lineage>
</organism>
<name>A0A9X2L1N7_9BACT</name>
<comment type="caution">
    <text evidence="1">The sequence shown here is derived from an EMBL/GenBank/DDBJ whole genome shotgun (WGS) entry which is preliminary data.</text>
</comment>